<evidence type="ECO:0000313" key="2">
    <source>
        <dbReference type="Proteomes" id="UP000593571"/>
    </source>
</evidence>
<protein>
    <submittedName>
        <fullName evidence="1">Uncharacterized protein</fullName>
    </submittedName>
</protein>
<dbReference type="EMBL" id="JACASE010000006">
    <property type="protein sequence ID" value="KAF6454796.1"/>
    <property type="molecule type" value="Genomic_DNA"/>
</dbReference>
<sequence length="124" mass="13060">MASVVEYKGLKAGYHCGYCESEEGKGSPQARLPFFPLPFPTRFFADRFLSHRVSSSPKMEFPLPRRNGNSGKLPWAKMARAASAPRGCGEARPAGARAASRAPPGGAVHCGVAAAAALGWAASR</sequence>
<name>A0A7J8G4F9_ROUAE</name>
<dbReference type="Proteomes" id="UP000593571">
    <property type="component" value="Unassembled WGS sequence"/>
</dbReference>
<proteinExistence type="predicted"/>
<dbReference type="AlphaFoldDB" id="A0A7J8G4F9"/>
<accession>A0A7J8G4F9</accession>
<comment type="caution">
    <text evidence="1">The sequence shown here is derived from an EMBL/GenBank/DDBJ whole genome shotgun (WGS) entry which is preliminary data.</text>
</comment>
<evidence type="ECO:0000313" key="1">
    <source>
        <dbReference type="EMBL" id="KAF6454796.1"/>
    </source>
</evidence>
<gene>
    <name evidence="1" type="ORF">HJG63_001125</name>
</gene>
<keyword evidence="2" id="KW-1185">Reference proteome</keyword>
<organism evidence="1 2">
    <name type="scientific">Rousettus aegyptiacus</name>
    <name type="common">Egyptian fruit bat</name>
    <name type="synonym">Pteropus aegyptiacus</name>
    <dbReference type="NCBI Taxonomy" id="9407"/>
    <lineage>
        <taxon>Eukaryota</taxon>
        <taxon>Metazoa</taxon>
        <taxon>Chordata</taxon>
        <taxon>Craniata</taxon>
        <taxon>Vertebrata</taxon>
        <taxon>Euteleostomi</taxon>
        <taxon>Mammalia</taxon>
        <taxon>Eutheria</taxon>
        <taxon>Laurasiatheria</taxon>
        <taxon>Chiroptera</taxon>
        <taxon>Yinpterochiroptera</taxon>
        <taxon>Pteropodoidea</taxon>
        <taxon>Pteropodidae</taxon>
        <taxon>Rousettinae</taxon>
        <taxon>Rousettus</taxon>
    </lineage>
</organism>
<reference evidence="1 2" key="1">
    <citation type="journal article" date="2020" name="Nature">
        <title>Six reference-quality genomes reveal evolution of bat adaptations.</title>
        <authorList>
            <person name="Jebb D."/>
            <person name="Huang Z."/>
            <person name="Pippel M."/>
            <person name="Hughes G.M."/>
            <person name="Lavrichenko K."/>
            <person name="Devanna P."/>
            <person name="Winkler S."/>
            <person name="Jermiin L.S."/>
            <person name="Skirmuntt E.C."/>
            <person name="Katzourakis A."/>
            <person name="Burkitt-Gray L."/>
            <person name="Ray D.A."/>
            <person name="Sullivan K.A.M."/>
            <person name="Roscito J.G."/>
            <person name="Kirilenko B.M."/>
            <person name="Davalos L.M."/>
            <person name="Corthals A.P."/>
            <person name="Power M.L."/>
            <person name="Jones G."/>
            <person name="Ransome R.D."/>
            <person name="Dechmann D.K.N."/>
            <person name="Locatelli A.G."/>
            <person name="Puechmaille S.J."/>
            <person name="Fedrigo O."/>
            <person name="Jarvis E.D."/>
            <person name="Hiller M."/>
            <person name="Vernes S.C."/>
            <person name="Myers E.W."/>
            <person name="Teeling E.C."/>
        </authorList>
    </citation>
    <scope>NUCLEOTIDE SEQUENCE [LARGE SCALE GENOMIC DNA]</scope>
    <source>
        <strain evidence="1">MRouAeg1</strain>
        <tissue evidence="1">Muscle</tissue>
    </source>
</reference>